<evidence type="ECO:0000256" key="1">
    <source>
        <dbReference type="SAM" id="MobiDB-lite"/>
    </source>
</evidence>
<keyword evidence="2" id="KW-0067">ATP-binding</keyword>
<feature type="region of interest" description="Disordered" evidence="1">
    <location>
        <begin position="182"/>
        <end position="246"/>
    </location>
</feature>
<keyword evidence="2" id="KW-0547">Nucleotide-binding</keyword>
<keyword evidence="3" id="KW-1185">Reference proteome</keyword>
<name>A0A2Z7CYF0_9LAMI</name>
<dbReference type="Proteomes" id="UP000250235">
    <property type="component" value="Unassembled WGS sequence"/>
</dbReference>
<gene>
    <name evidence="2" type="ORF">F511_11436</name>
</gene>
<protein>
    <submittedName>
        <fullName evidence="2">DEAD-box ATP-dependent RNA helicase 33-like</fullName>
    </submittedName>
</protein>
<organism evidence="2 3">
    <name type="scientific">Dorcoceras hygrometricum</name>
    <dbReference type="NCBI Taxonomy" id="472368"/>
    <lineage>
        <taxon>Eukaryota</taxon>
        <taxon>Viridiplantae</taxon>
        <taxon>Streptophyta</taxon>
        <taxon>Embryophyta</taxon>
        <taxon>Tracheophyta</taxon>
        <taxon>Spermatophyta</taxon>
        <taxon>Magnoliopsida</taxon>
        <taxon>eudicotyledons</taxon>
        <taxon>Gunneridae</taxon>
        <taxon>Pentapetalae</taxon>
        <taxon>asterids</taxon>
        <taxon>lamiids</taxon>
        <taxon>Lamiales</taxon>
        <taxon>Gesneriaceae</taxon>
        <taxon>Didymocarpoideae</taxon>
        <taxon>Trichosporeae</taxon>
        <taxon>Loxocarpinae</taxon>
        <taxon>Dorcoceras</taxon>
    </lineage>
</organism>
<feature type="compositionally biased region" description="Basic and acidic residues" evidence="1">
    <location>
        <begin position="188"/>
        <end position="203"/>
    </location>
</feature>
<evidence type="ECO:0000313" key="2">
    <source>
        <dbReference type="EMBL" id="KZV51748.1"/>
    </source>
</evidence>
<reference evidence="2 3" key="1">
    <citation type="journal article" date="2015" name="Proc. Natl. Acad. Sci. U.S.A.">
        <title>The resurrection genome of Boea hygrometrica: A blueprint for survival of dehydration.</title>
        <authorList>
            <person name="Xiao L."/>
            <person name="Yang G."/>
            <person name="Zhang L."/>
            <person name="Yang X."/>
            <person name="Zhao S."/>
            <person name="Ji Z."/>
            <person name="Zhou Q."/>
            <person name="Hu M."/>
            <person name="Wang Y."/>
            <person name="Chen M."/>
            <person name="Xu Y."/>
            <person name="Jin H."/>
            <person name="Xiao X."/>
            <person name="Hu G."/>
            <person name="Bao F."/>
            <person name="Hu Y."/>
            <person name="Wan P."/>
            <person name="Li L."/>
            <person name="Deng X."/>
            <person name="Kuang T."/>
            <person name="Xiang C."/>
            <person name="Zhu J.K."/>
            <person name="Oliver M.J."/>
            <person name="He Y."/>
        </authorList>
    </citation>
    <scope>NUCLEOTIDE SEQUENCE [LARGE SCALE GENOMIC DNA]</scope>
    <source>
        <strain evidence="3">cv. XS01</strain>
    </source>
</reference>
<dbReference type="PANTHER" id="PTHR37724">
    <property type="entry name" value="OS02G0564300 PROTEIN"/>
    <property type="match status" value="1"/>
</dbReference>
<sequence length="366" mass="41030">MSILHVSGSMPTQVQYLSSSNSLAGGSVSAQVLFLTTKISKLSLTCPSNIPSEMKTIRMGGGPRTYPGGVTKWQWKRMQAKKAKQLLQARLARERQIYEMRKRAELKAAVSELERPWERIEKPPALFSTSADEQLKVLADRFQKPGGFDLWSERDGPELFRPDNGLPSTRFFPKGVVHSIKPYGRVGKSSDGHDESGSLRSEEDAGTSGTHGKANYQGKRNYGNSKRGFKSEYEKGSNGVDYGSSSEDVTQEYQHTKLSKARFVNKGYTKPLNDSKMRLNSTSEDVTQEYQNAKVSKERFAKKGYSRKPVNDSKVRIQSSRRNGRLDTGSGDFGRRYVHGNREDSNSGVYDMSKQYDGSYELELDI</sequence>
<dbReference type="AlphaFoldDB" id="A0A2Z7CYF0"/>
<proteinExistence type="predicted"/>
<accession>A0A2Z7CYF0</accession>
<dbReference type="EMBL" id="KQ991570">
    <property type="protein sequence ID" value="KZV51748.1"/>
    <property type="molecule type" value="Genomic_DNA"/>
</dbReference>
<keyword evidence="2" id="KW-0347">Helicase</keyword>
<feature type="region of interest" description="Disordered" evidence="1">
    <location>
        <begin position="302"/>
        <end position="366"/>
    </location>
</feature>
<keyword evidence="2" id="KW-0378">Hydrolase</keyword>
<dbReference type="OrthoDB" id="1747509at2759"/>
<dbReference type="GO" id="GO:0004386">
    <property type="term" value="F:helicase activity"/>
    <property type="evidence" value="ECO:0007669"/>
    <property type="project" value="UniProtKB-KW"/>
</dbReference>
<dbReference type="PANTHER" id="PTHR37724:SF1">
    <property type="entry name" value="OS02G0564300 PROTEIN"/>
    <property type="match status" value="1"/>
</dbReference>
<evidence type="ECO:0000313" key="3">
    <source>
        <dbReference type="Proteomes" id="UP000250235"/>
    </source>
</evidence>